<dbReference type="PANTHER" id="PTHR21266:SF32">
    <property type="entry name" value="CHOLESTEROL 7-DESATURASE NVD"/>
    <property type="match status" value="1"/>
</dbReference>
<keyword evidence="19" id="KW-1185">Reference proteome</keyword>
<dbReference type="Gene3D" id="2.102.10.10">
    <property type="entry name" value="Rieske [2Fe-2S] iron-sulphur domain"/>
    <property type="match status" value="1"/>
</dbReference>
<proteinExistence type="inferred from homology"/>
<dbReference type="eggNOG" id="COG4638">
    <property type="taxonomic scope" value="Bacteria"/>
</dbReference>
<name>A0A081N4L2_9GAMM</name>
<dbReference type="Pfam" id="PF00355">
    <property type="entry name" value="Rieske"/>
    <property type="match status" value="1"/>
</dbReference>
<evidence type="ECO:0000256" key="8">
    <source>
        <dbReference type="ARBA" id="ARBA00023002"/>
    </source>
</evidence>
<sequence>MNVMTKRYEQPIPFGWYAIEYSDKLKAGDVKPLQYFGEELVLFRTESGEAQVLDAYCPHLGAHLGHGGLVKGESISCPFHAWEFNGEGMATNIPYAKRTPPKVKNKQCIKSYPVVEKNQMIWAWYHPYDEAPTFEVEEIAEIGHEDWSEVSTYEWTIPTIIQETGENAADLAHFITVHGMPNMPEGDVIYDGVRRITEFDGNAKAVKEDGTIDRDDTSNNEAIHLYSANTGPGLSLQRFSRMFDIVMMGTMTPIDDQSMQLRFNFTLPNAATDIKKAIAEGIRNEIVHQVEQDIPIWEHKKYLPKPILCDGDGPIGQYRRWFKQFYAEKPVETTESKEELIATV</sequence>
<dbReference type="EMBL" id="JOKG01000003">
    <property type="protein sequence ID" value="KEQ13385.1"/>
    <property type="molecule type" value="Genomic_DNA"/>
</dbReference>
<evidence type="ECO:0000256" key="6">
    <source>
        <dbReference type="ARBA" id="ARBA00022723"/>
    </source>
</evidence>
<keyword evidence="10" id="KW-0411">Iron-sulfur</keyword>
<comment type="catalytic activity">
    <reaction evidence="15">
        <text>cholesterol + NADH + O2 + H(+) = 7-dehydrocholesterol + NAD(+) + 2 H2O</text>
        <dbReference type="Rhea" id="RHEA:51644"/>
        <dbReference type="ChEBI" id="CHEBI:15377"/>
        <dbReference type="ChEBI" id="CHEBI:15378"/>
        <dbReference type="ChEBI" id="CHEBI:15379"/>
        <dbReference type="ChEBI" id="CHEBI:16113"/>
        <dbReference type="ChEBI" id="CHEBI:17759"/>
        <dbReference type="ChEBI" id="CHEBI:57540"/>
        <dbReference type="ChEBI" id="CHEBI:57945"/>
        <dbReference type="EC" id="1.14.19.21"/>
    </reaction>
    <physiologicalReaction direction="left-to-right" evidence="15">
        <dbReference type="Rhea" id="RHEA:51645"/>
    </physiologicalReaction>
</comment>
<evidence type="ECO:0000259" key="17">
    <source>
        <dbReference type="PROSITE" id="PS51296"/>
    </source>
</evidence>
<comment type="pathway">
    <text evidence="3">Hormone biosynthesis.</text>
</comment>
<dbReference type="CDD" id="cd03469">
    <property type="entry name" value="Rieske_RO_Alpha_N"/>
    <property type="match status" value="1"/>
</dbReference>
<organism evidence="18 19">
    <name type="scientific">Endozoicomonas montiporae</name>
    <dbReference type="NCBI Taxonomy" id="1027273"/>
    <lineage>
        <taxon>Bacteria</taxon>
        <taxon>Pseudomonadati</taxon>
        <taxon>Pseudomonadota</taxon>
        <taxon>Gammaproteobacteria</taxon>
        <taxon>Oceanospirillales</taxon>
        <taxon>Endozoicomonadaceae</taxon>
        <taxon>Endozoicomonas</taxon>
    </lineage>
</organism>
<evidence type="ECO:0000256" key="11">
    <source>
        <dbReference type="ARBA" id="ARBA00023136"/>
    </source>
</evidence>
<evidence type="ECO:0000313" key="18">
    <source>
        <dbReference type="EMBL" id="KEQ13385.1"/>
    </source>
</evidence>
<evidence type="ECO:0000256" key="10">
    <source>
        <dbReference type="ARBA" id="ARBA00023014"/>
    </source>
</evidence>
<protein>
    <recommendedName>
        <fullName evidence="14">cholesterol 7-desaturase</fullName>
        <ecNumber evidence="14">1.14.19.21</ecNumber>
    </recommendedName>
</protein>
<keyword evidence="4" id="KW-0812">Transmembrane</keyword>
<dbReference type="EC" id="1.14.19.21" evidence="14"/>
<comment type="similarity">
    <text evidence="13">Belongs to the cholesterol 7-desaturase family.</text>
</comment>
<comment type="catalytic activity">
    <reaction evidence="16">
        <text>cholesterol + NADPH + O2 + H(+) = 7-dehydrocholesterol + NADP(+) + 2 H2O</text>
        <dbReference type="Rhea" id="RHEA:45024"/>
        <dbReference type="ChEBI" id="CHEBI:15377"/>
        <dbReference type="ChEBI" id="CHEBI:15378"/>
        <dbReference type="ChEBI" id="CHEBI:15379"/>
        <dbReference type="ChEBI" id="CHEBI:16113"/>
        <dbReference type="ChEBI" id="CHEBI:17759"/>
        <dbReference type="ChEBI" id="CHEBI:57783"/>
        <dbReference type="ChEBI" id="CHEBI:58349"/>
        <dbReference type="EC" id="1.14.19.21"/>
    </reaction>
    <physiologicalReaction direction="left-to-right" evidence="16">
        <dbReference type="Rhea" id="RHEA:45025"/>
    </physiologicalReaction>
</comment>
<dbReference type="Gene3D" id="3.90.380.10">
    <property type="entry name" value="Naphthalene 1,2-dioxygenase Alpha Subunit, Chain A, domain 1"/>
    <property type="match status" value="1"/>
</dbReference>
<evidence type="ECO:0000256" key="15">
    <source>
        <dbReference type="ARBA" id="ARBA00047853"/>
    </source>
</evidence>
<evidence type="ECO:0000256" key="16">
    <source>
        <dbReference type="ARBA" id="ARBA00049548"/>
    </source>
</evidence>
<feature type="domain" description="Rieske" evidence="17">
    <location>
        <begin position="16"/>
        <end position="123"/>
    </location>
</feature>
<dbReference type="SUPFAM" id="SSF50022">
    <property type="entry name" value="ISP domain"/>
    <property type="match status" value="1"/>
</dbReference>
<dbReference type="SUPFAM" id="SSF55961">
    <property type="entry name" value="Bet v1-like"/>
    <property type="match status" value="1"/>
</dbReference>
<keyword evidence="11" id="KW-0472">Membrane</keyword>
<evidence type="ECO:0000256" key="1">
    <source>
        <dbReference type="ARBA" id="ARBA00001962"/>
    </source>
</evidence>
<evidence type="ECO:0000313" key="19">
    <source>
        <dbReference type="Proteomes" id="UP000028006"/>
    </source>
</evidence>
<dbReference type="InterPro" id="IPR050584">
    <property type="entry name" value="Cholesterol_7-desaturase"/>
</dbReference>
<keyword evidence="7" id="KW-1133">Transmembrane helix</keyword>
<dbReference type="InterPro" id="IPR045605">
    <property type="entry name" value="KshA-like_C"/>
</dbReference>
<dbReference type="PROSITE" id="PS51296">
    <property type="entry name" value="RIESKE"/>
    <property type="match status" value="1"/>
</dbReference>
<comment type="pathway">
    <text evidence="12">Steroid hormone biosynthesis; dafachronic acid biosynthesis.</text>
</comment>
<dbReference type="GO" id="GO:0016020">
    <property type="term" value="C:membrane"/>
    <property type="evidence" value="ECO:0007669"/>
    <property type="project" value="UniProtKB-SubCell"/>
</dbReference>
<keyword evidence="5" id="KW-0001">2Fe-2S</keyword>
<keyword evidence="8" id="KW-0560">Oxidoreductase</keyword>
<dbReference type="PANTHER" id="PTHR21266">
    <property type="entry name" value="IRON-SULFUR DOMAIN CONTAINING PROTEIN"/>
    <property type="match status" value="1"/>
</dbReference>
<evidence type="ECO:0000256" key="4">
    <source>
        <dbReference type="ARBA" id="ARBA00022692"/>
    </source>
</evidence>
<comment type="caution">
    <text evidence="18">The sequence shown here is derived from an EMBL/GenBank/DDBJ whole genome shotgun (WGS) entry which is preliminary data.</text>
</comment>
<evidence type="ECO:0000256" key="3">
    <source>
        <dbReference type="ARBA" id="ARBA00004972"/>
    </source>
</evidence>
<evidence type="ECO:0000256" key="13">
    <source>
        <dbReference type="ARBA" id="ARBA00025729"/>
    </source>
</evidence>
<dbReference type="GO" id="GO:0005737">
    <property type="term" value="C:cytoplasm"/>
    <property type="evidence" value="ECO:0007669"/>
    <property type="project" value="TreeGrafter"/>
</dbReference>
<dbReference type="Proteomes" id="UP000028006">
    <property type="component" value="Unassembled WGS sequence"/>
</dbReference>
<comment type="subcellular location">
    <subcellularLocation>
        <location evidence="2">Membrane</location>
    </subcellularLocation>
</comment>
<dbReference type="GO" id="GO:0008203">
    <property type="term" value="P:cholesterol metabolic process"/>
    <property type="evidence" value="ECO:0007669"/>
    <property type="project" value="InterPro"/>
</dbReference>
<reference evidence="18 19" key="1">
    <citation type="submission" date="2014-06" db="EMBL/GenBank/DDBJ databases">
        <title>Whole Genome Sequences of Three Symbiotic Endozoicomonas Bacteria.</title>
        <authorList>
            <person name="Neave M.J."/>
            <person name="Apprill A."/>
            <person name="Voolstra C.R."/>
        </authorList>
    </citation>
    <scope>NUCLEOTIDE SEQUENCE [LARGE SCALE GENOMIC DNA]</scope>
    <source>
        <strain evidence="18 19">LMG 24815</strain>
    </source>
</reference>
<dbReference type="GO" id="GO:0046872">
    <property type="term" value="F:metal ion binding"/>
    <property type="evidence" value="ECO:0007669"/>
    <property type="project" value="UniProtKB-KW"/>
</dbReference>
<evidence type="ECO:0000256" key="14">
    <source>
        <dbReference type="ARBA" id="ARBA00026095"/>
    </source>
</evidence>
<evidence type="ECO:0000256" key="5">
    <source>
        <dbReference type="ARBA" id="ARBA00022714"/>
    </source>
</evidence>
<evidence type="ECO:0000256" key="7">
    <source>
        <dbReference type="ARBA" id="ARBA00022989"/>
    </source>
</evidence>
<keyword evidence="9" id="KW-0408">Iron</keyword>
<evidence type="ECO:0000256" key="2">
    <source>
        <dbReference type="ARBA" id="ARBA00004370"/>
    </source>
</evidence>
<dbReference type="GO" id="GO:0170056">
    <property type="term" value="F:cholesterol 7-desaturase [NAD(P)H] activity"/>
    <property type="evidence" value="ECO:0007669"/>
    <property type="project" value="UniProtKB-EC"/>
</dbReference>
<evidence type="ECO:0000256" key="12">
    <source>
        <dbReference type="ARBA" id="ARBA00025712"/>
    </source>
</evidence>
<dbReference type="InterPro" id="IPR036922">
    <property type="entry name" value="Rieske_2Fe-2S_sf"/>
</dbReference>
<dbReference type="AlphaFoldDB" id="A0A081N4L2"/>
<comment type="cofactor">
    <cofactor evidence="1">
        <name>Fe cation</name>
        <dbReference type="ChEBI" id="CHEBI:24875"/>
    </cofactor>
</comment>
<dbReference type="Pfam" id="PF19298">
    <property type="entry name" value="KshA_C"/>
    <property type="match status" value="1"/>
</dbReference>
<accession>A0A081N4L2</accession>
<dbReference type="GO" id="GO:0051537">
    <property type="term" value="F:2 iron, 2 sulfur cluster binding"/>
    <property type="evidence" value="ECO:0007669"/>
    <property type="project" value="UniProtKB-KW"/>
</dbReference>
<dbReference type="InterPro" id="IPR017941">
    <property type="entry name" value="Rieske_2Fe-2S"/>
</dbReference>
<gene>
    <name evidence="18" type="ORF">GZ77_13365</name>
</gene>
<evidence type="ECO:0000256" key="9">
    <source>
        <dbReference type="ARBA" id="ARBA00023004"/>
    </source>
</evidence>
<keyword evidence="6" id="KW-0479">Metal-binding</keyword>